<dbReference type="Pfam" id="PF00684">
    <property type="entry name" value="DnaJ_CXXCXGXG"/>
    <property type="match status" value="1"/>
</dbReference>
<evidence type="ECO:0000256" key="4">
    <source>
        <dbReference type="ARBA" id="ARBA00022737"/>
    </source>
</evidence>
<dbReference type="PRINTS" id="PR00625">
    <property type="entry name" value="JDOMAIN"/>
</dbReference>
<keyword evidence="6" id="KW-0862">Zinc</keyword>
<accession>A0A382A7J5</accession>
<keyword evidence="7" id="KW-0346">Stress response</keyword>
<dbReference type="InterPro" id="IPR036410">
    <property type="entry name" value="HSP_DnaJ_Cys-rich_dom_sf"/>
</dbReference>
<proteinExistence type="predicted"/>
<keyword evidence="8" id="KW-0143">Chaperone</keyword>
<keyword evidence="4" id="KW-0677">Repeat</keyword>
<dbReference type="GO" id="GO:0051082">
    <property type="term" value="F:unfolded protein binding"/>
    <property type="evidence" value="ECO:0007669"/>
    <property type="project" value="InterPro"/>
</dbReference>
<evidence type="ECO:0000256" key="6">
    <source>
        <dbReference type="ARBA" id="ARBA00022833"/>
    </source>
</evidence>
<evidence type="ECO:0000259" key="9">
    <source>
        <dbReference type="PROSITE" id="PS50076"/>
    </source>
</evidence>
<dbReference type="Gene3D" id="2.10.230.10">
    <property type="entry name" value="Heat shock protein DnaJ, cysteine-rich domain"/>
    <property type="match status" value="1"/>
</dbReference>
<dbReference type="AlphaFoldDB" id="A0A382A7J5"/>
<evidence type="ECO:0000256" key="5">
    <source>
        <dbReference type="ARBA" id="ARBA00022771"/>
    </source>
</evidence>
<dbReference type="InterPro" id="IPR001623">
    <property type="entry name" value="DnaJ_domain"/>
</dbReference>
<dbReference type="SMART" id="SM00271">
    <property type="entry name" value="DnaJ"/>
    <property type="match status" value="1"/>
</dbReference>
<feature type="domain" description="J" evidence="9">
    <location>
        <begin position="7"/>
        <end position="71"/>
    </location>
</feature>
<dbReference type="Gene3D" id="1.10.287.110">
    <property type="entry name" value="DnaJ domain"/>
    <property type="match status" value="1"/>
</dbReference>
<dbReference type="GO" id="GO:0042026">
    <property type="term" value="P:protein refolding"/>
    <property type="evidence" value="ECO:0007669"/>
    <property type="project" value="TreeGrafter"/>
</dbReference>
<dbReference type="CDD" id="cd06257">
    <property type="entry name" value="DnaJ"/>
    <property type="match status" value="1"/>
</dbReference>
<evidence type="ECO:0000256" key="3">
    <source>
        <dbReference type="ARBA" id="ARBA00022723"/>
    </source>
</evidence>
<dbReference type="SUPFAM" id="SSF46565">
    <property type="entry name" value="Chaperone J-domain"/>
    <property type="match status" value="1"/>
</dbReference>
<dbReference type="GO" id="GO:0008270">
    <property type="term" value="F:zinc ion binding"/>
    <property type="evidence" value="ECO:0007669"/>
    <property type="project" value="UniProtKB-KW"/>
</dbReference>
<protein>
    <recommendedName>
        <fullName evidence="12">J domain-containing protein</fullName>
    </recommendedName>
</protein>
<organism evidence="11">
    <name type="scientific">marine metagenome</name>
    <dbReference type="NCBI Taxonomy" id="408172"/>
    <lineage>
        <taxon>unclassified sequences</taxon>
        <taxon>metagenomes</taxon>
        <taxon>ecological metagenomes</taxon>
    </lineage>
</organism>
<dbReference type="PANTHER" id="PTHR43096:SF48">
    <property type="entry name" value="CHAPERONE PROTEIN DNAJ"/>
    <property type="match status" value="1"/>
</dbReference>
<dbReference type="SUPFAM" id="SSF57938">
    <property type="entry name" value="DnaJ/Hsp40 cysteine-rich domain"/>
    <property type="match status" value="1"/>
</dbReference>
<dbReference type="Gene3D" id="2.60.260.20">
    <property type="entry name" value="Urease metallochaperone UreE, N-terminal domain"/>
    <property type="match status" value="1"/>
</dbReference>
<keyword evidence="5" id="KW-0863">Zinc-finger</keyword>
<feature type="non-terminal residue" evidence="11">
    <location>
        <position position="235"/>
    </location>
</feature>
<evidence type="ECO:0000256" key="2">
    <source>
        <dbReference type="ARBA" id="ARBA00022705"/>
    </source>
</evidence>
<dbReference type="CDD" id="cd10719">
    <property type="entry name" value="DnaJ_zf"/>
    <property type="match status" value="1"/>
</dbReference>
<dbReference type="PROSITE" id="PS50076">
    <property type="entry name" value="DNAJ_2"/>
    <property type="match status" value="1"/>
</dbReference>
<dbReference type="GO" id="GO:0005737">
    <property type="term" value="C:cytoplasm"/>
    <property type="evidence" value="ECO:0007669"/>
    <property type="project" value="TreeGrafter"/>
</dbReference>
<dbReference type="PANTHER" id="PTHR43096">
    <property type="entry name" value="DNAJ HOMOLOG 1, MITOCHONDRIAL-RELATED"/>
    <property type="match status" value="1"/>
</dbReference>
<dbReference type="InterPro" id="IPR001305">
    <property type="entry name" value="HSP_DnaJ_Cys-rich_dom"/>
</dbReference>
<evidence type="ECO:0000256" key="7">
    <source>
        <dbReference type="ARBA" id="ARBA00023016"/>
    </source>
</evidence>
<dbReference type="InterPro" id="IPR018253">
    <property type="entry name" value="DnaJ_domain_CS"/>
</dbReference>
<dbReference type="FunFam" id="2.10.230.10:FF:000002">
    <property type="entry name" value="Molecular chaperone DnaJ"/>
    <property type="match status" value="1"/>
</dbReference>
<keyword evidence="3" id="KW-0479">Metal-binding</keyword>
<evidence type="ECO:0000259" key="10">
    <source>
        <dbReference type="PROSITE" id="PS51188"/>
    </source>
</evidence>
<dbReference type="PROSITE" id="PS51188">
    <property type="entry name" value="ZF_CR"/>
    <property type="match status" value="1"/>
</dbReference>
<evidence type="ECO:0000256" key="1">
    <source>
        <dbReference type="ARBA" id="ARBA00022490"/>
    </source>
</evidence>
<dbReference type="GO" id="GO:0031072">
    <property type="term" value="F:heat shock protein binding"/>
    <property type="evidence" value="ECO:0007669"/>
    <property type="project" value="InterPro"/>
</dbReference>
<dbReference type="GO" id="GO:0006260">
    <property type="term" value="P:DNA replication"/>
    <property type="evidence" value="ECO:0007669"/>
    <property type="project" value="UniProtKB-KW"/>
</dbReference>
<feature type="domain" description="CR-type" evidence="10">
    <location>
        <begin position="131"/>
        <end position="213"/>
    </location>
</feature>
<sequence>MNVGQKNYYEVLGVSKTASMEEVKKAFRKLAFEYHPDRNKSKVAEERFKTINEAYQILGDPKTRSQYDQYGSYSQPDNQGNGFEGFGDFVGFGDVFDSFFGGSDVSRARTNSPKINISKMLNISFEQSVVGCEERIQISSQQICDVCKGSKCELGTLPMECVDCLGSGEVKRAHKNFFGQFVQVMVCGACQGNGSTIRDKCNNCLGNGTCSIEKDLVVNIPSGVNSGMVIKLKNE</sequence>
<evidence type="ECO:0008006" key="12">
    <source>
        <dbReference type="Google" id="ProtNLM"/>
    </source>
</evidence>
<gene>
    <name evidence="11" type="ORF">METZ01_LOCUS149777</name>
</gene>
<reference evidence="11" key="1">
    <citation type="submission" date="2018-05" db="EMBL/GenBank/DDBJ databases">
        <authorList>
            <person name="Lanie J.A."/>
            <person name="Ng W.-L."/>
            <person name="Kazmierczak K.M."/>
            <person name="Andrzejewski T.M."/>
            <person name="Davidsen T.M."/>
            <person name="Wayne K.J."/>
            <person name="Tettelin H."/>
            <person name="Glass J.I."/>
            <person name="Rusch D."/>
            <person name="Podicherti R."/>
            <person name="Tsui H.-C.T."/>
            <person name="Winkler M.E."/>
        </authorList>
    </citation>
    <scope>NUCLEOTIDE SEQUENCE</scope>
</reference>
<dbReference type="InterPro" id="IPR036869">
    <property type="entry name" value="J_dom_sf"/>
</dbReference>
<keyword evidence="1" id="KW-0963">Cytoplasm</keyword>
<name>A0A382A7J5_9ZZZZ</name>
<evidence type="ECO:0000313" key="11">
    <source>
        <dbReference type="EMBL" id="SVA96923.1"/>
    </source>
</evidence>
<keyword evidence="2" id="KW-0235">DNA replication</keyword>
<evidence type="ECO:0000256" key="8">
    <source>
        <dbReference type="ARBA" id="ARBA00023186"/>
    </source>
</evidence>
<dbReference type="Pfam" id="PF00226">
    <property type="entry name" value="DnaJ"/>
    <property type="match status" value="1"/>
</dbReference>
<dbReference type="PROSITE" id="PS00636">
    <property type="entry name" value="DNAJ_1"/>
    <property type="match status" value="1"/>
</dbReference>
<dbReference type="EMBL" id="UINC01024040">
    <property type="protein sequence ID" value="SVA96923.1"/>
    <property type="molecule type" value="Genomic_DNA"/>
</dbReference>